<gene>
    <name evidence="3" type="ORF">CC86DRAFT_467860</name>
</gene>
<feature type="transmembrane region" description="Helical" evidence="2">
    <location>
        <begin position="412"/>
        <end position="430"/>
    </location>
</feature>
<feature type="region of interest" description="Disordered" evidence="1">
    <location>
        <begin position="439"/>
        <end position="476"/>
    </location>
</feature>
<feature type="compositionally biased region" description="Basic residues" evidence="1">
    <location>
        <begin position="463"/>
        <end position="472"/>
    </location>
</feature>
<reference evidence="3" key="1">
    <citation type="journal article" date="2020" name="Stud. Mycol.">
        <title>101 Dothideomycetes genomes: a test case for predicting lifestyles and emergence of pathogens.</title>
        <authorList>
            <person name="Haridas S."/>
            <person name="Albert R."/>
            <person name="Binder M."/>
            <person name="Bloem J."/>
            <person name="Labutti K."/>
            <person name="Salamov A."/>
            <person name="Andreopoulos B."/>
            <person name="Baker S."/>
            <person name="Barry K."/>
            <person name="Bills G."/>
            <person name="Bluhm B."/>
            <person name="Cannon C."/>
            <person name="Castanera R."/>
            <person name="Culley D."/>
            <person name="Daum C."/>
            <person name="Ezra D."/>
            <person name="Gonzalez J."/>
            <person name="Henrissat B."/>
            <person name="Kuo A."/>
            <person name="Liang C."/>
            <person name="Lipzen A."/>
            <person name="Lutzoni F."/>
            <person name="Magnuson J."/>
            <person name="Mondo S."/>
            <person name="Nolan M."/>
            <person name="Ohm R."/>
            <person name="Pangilinan J."/>
            <person name="Park H.-J."/>
            <person name="Ramirez L."/>
            <person name="Alfaro M."/>
            <person name="Sun H."/>
            <person name="Tritt A."/>
            <person name="Yoshinaga Y."/>
            <person name="Zwiers L.-H."/>
            <person name="Turgeon B."/>
            <person name="Goodwin S."/>
            <person name="Spatafora J."/>
            <person name="Crous P."/>
            <person name="Grigoriev I."/>
        </authorList>
    </citation>
    <scope>NUCLEOTIDE SEQUENCE</scope>
    <source>
        <strain evidence="3">CBS 113818</strain>
    </source>
</reference>
<sequence>MSIDSIFTVRDVKNATEIKVFHIQSTDDDGTKIMKLFSVKEHFENIVLPGEEKLTYPDLPLAQITNTAWVPLEMLKAAHTQPFLNSEMSMEYLNQANPGSVFKAKELRKHMTILNLVDMKPEVLIAVVETYERGESEIEKMRSDIITFGHKTVGAVTYCITKTSLDGTSKKQPFVLPAKDFFPFPTRILRKINYMRGGMNFSPKPLEILPAATTGPSKKGGATSKKKRLAMMVGAIVFHVGQQAREHGLSVAAVVVSKDSSLIHYPGSIRGPPHEPPKSPGRSWHRSRDTLWQLVWFIAVPTYPFALLIDRATQTASMAFSKGQPQISLSYCVDSVLGLHVDIPETNGRTSSPLLSVPGKDLRVMPQKRGLLWIGRLVVLLCLMTQTVGTLILSGRKFYPNQMGKVDIRSAWTAFGGLLVVHVISVILVLRGTGNRWNSQMAPKGVSGVGKRVGRDETPSRAPRSRPQRRHMAPLTPISPEASQLSEQGVPFSQPAGVVQAALHGAPDDNDETDDEDLVEVVSPSGQRQKTPTSCNLQYAHCWEPARLPSEENERTVVKFNACWRVYFTPGPGRPHKPLPGWENSKSDTSQPLFRALNNWVKAVLAMQPSPMKQMDLAAVVYYQGQPKGEHLIESMYNFVALQRHTRFAAAMELVQEVAYEHPESPVLVDFDGLYKGDSAWNSGNVMHWVLACCYVRVREWRWTEYTVGARPKQARLPQGHVIYGTGT</sequence>
<feature type="region of interest" description="Disordered" evidence="1">
    <location>
        <begin position="504"/>
        <end position="532"/>
    </location>
</feature>
<dbReference type="AlphaFoldDB" id="A0A6A6ZWG2"/>
<proteinExistence type="predicted"/>
<evidence type="ECO:0000256" key="1">
    <source>
        <dbReference type="SAM" id="MobiDB-lite"/>
    </source>
</evidence>
<keyword evidence="2" id="KW-0472">Membrane</keyword>
<feature type="compositionally biased region" description="Acidic residues" evidence="1">
    <location>
        <begin position="508"/>
        <end position="519"/>
    </location>
</feature>
<evidence type="ECO:0000313" key="3">
    <source>
        <dbReference type="EMBL" id="KAF2825401.1"/>
    </source>
</evidence>
<organism evidence="3 4">
    <name type="scientific">Ophiobolus disseminans</name>
    <dbReference type="NCBI Taxonomy" id="1469910"/>
    <lineage>
        <taxon>Eukaryota</taxon>
        <taxon>Fungi</taxon>
        <taxon>Dikarya</taxon>
        <taxon>Ascomycota</taxon>
        <taxon>Pezizomycotina</taxon>
        <taxon>Dothideomycetes</taxon>
        <taxon>Pleosporomycetidae</taxon>
        <taxon>Pleosporales</taxon>
        <taxon>Pleosporineae</taxon>
        <taxon>Phaeosphaeriaceae</taxon>
        <taxon>Ophiobolus</taxon>
    </lineage>
</organism>
<dbReference type="Proteomes" id="UP000799424">
    <property type="component" value="Unassembled WGS sequence"/>
</dbReference>
<feature type="transmembrane region" description="Helical" evidence="2">
    <location>
        <begin position="291"/>
        <end position="309"/>
    </location>
</feature>
<dbReference type="EMBL" id="MU006228">
    <property type="protein sequence ID" value="KAF2825401.1"/>
    <property type="molecule type" value="Genomic_DNA"/>
</dbReference>
<keyword evidence="2" id="KW-1133">Transmembrane helix</keyword>
<name>A0A6A6ZWG2_9PLEO</name>
<evidence type="ECO:0000313" key="4">
    <source>
        <dbReference type="Proteomes" id="UP000799424"/>
    </source>
</evidence>
<accession>A0A6A6ZWG2</accession>
<protein>
    <submittedName>
        <fullName evidence="3">Uncharacterized protein</fullName>
    </submittedName>
</protein>
<feature type="transmembrane region" description="Helical" evidence="2">
    <location>
        <begin position="370"/>
        <end position="392"/>
    </location>
</feature>
<dbReference type="OrthoDB" id="3797947at2759"/>
<evidence type="ECO:0000256" key="2">
    <source>
        <dbReference type="SAM" id="Phobius"/>
    </source>
</evidence>
<keyword evidence="2" id="KW-0812">Transmembrane</keyword>
<keyword evidence="4" id="KW-1185">Reference proteome</keyword>